<dbReference type="EMBL" id="MU070522">
    <property type="protein sequence ID" value="KAF5827354.1"/>
    <property type="molecule type" value="Genomic_DNA"/>
</dbReference>
<organism evidence="13 14">
    <name type="scientific">Dunaliella salina</name>
    <name type="common">Green alga</name>
    <name type="synonym">Protococcus salinus</name>
    <dbReference type="NCBI Taxonomy" id="3046"/>
    <lineage>
        <taxon>Eukaryota</taxon>
        <taxon>Viridiplantae</taxon>
        <taxon>Chlorophyta</taxon>
        <taxon>core chlorophytes</taxon>
        <taxon>Chlorophyceae</taxon>
        <taxon>CS clade</taxon>
        <taxon>Chlamydomonadales</taxon>
        <taxon>Dunaliellaceae</taxon>
        <taxon>Dunaliella</taxon>
    </lineage>
</organism>
<dbReference type="InterPro" id="IPR041429">
    <property type="entry name" value="ITPK1_N"/>
</dbReference>
<name>A0ABQ7FYD9_DUNSA</name>
<keyword evidence="7" id="KW-0418">Kinase</keyword>
<keyword evidence="5" id="KW-0479">Metal-binding</keyword>
<feature type="region of interest" description="Disordered" evidence="10">
    <location>
        <begin position="638"/>
        <end position="658"/>
    </location>
</feature>
<evidence type="ECO:0000259" key="12">
    <source>
        <dbReference type="Pfam" id="PF17927"/>
    </source>
</evidence>
<feature type="region of interest" description="Disordered" evidence="10">
    <location>
        <begin position="304"/>
        <end position="356"/>
    </location>
</feature>
<evidence type="ECO:0000256" key="9">
    <source>
        <dbReference type="ARBA" id="ARBA00022842"/>
    </source>
</evidence>
<comment type="caution">
    <text evidence="13">The sequence shown here is derived from an EMBL/GenBank/DDBJ whole genome shotgun (WGS) entry which is preliminary data.</text>
</comment>
<keyword evidence="8" id="KW-0067">ATP-binding</keyword>
<sequence>MHHGMPALPISSVLLCSSVLHLPDSELLRLCLNRLTWGGLDVAVVPDSCEGATHASPAAACAQAAVRPGCTEEGQQQQQPILPSQTLPATLTLPDHVELLSTPSYTRETNISSPTADKGTSLHAWLAGRTPGSVLAVSGPATSSTLLSSIPANALGASWQIDPESSPCSIPPQCEPRSHPTQHGKQGSASAVLSPSDQHPMCVSTQEADPPAIISSTMPCLSYLPQRIAHHQYFQHLRRTHGKGCAAQQPAFPQQGVADAASTRSPAAGQGSAGEATLQGSVAEAPLLVVGYVMKASREQAMAKCTPRNTDVKDTTNTNTITTTTAPAPNMACASSGGGSVQPSPPATNTSRAKRSTGGLLSLVPCSPADHAPTPSAVPTACPRLVFAPLDLGRPLEEQMPFHAILHKASDELEWSGTGEQGEQRVRAPSFSKRVQGLRAWLARHPHVPVIDPFESTEKVIDRLQLCALTGHLNTLELGKVDKSLLMGRPPMKLSATSPKYCTIWGHDASAIDEDMRAAGLTPPLILKPSVACGLPDSHSMALITTPGGKVVADALQAARMPLPAIVQQFSNHGGRVAKVYAAGDKVFYTVRPSIPDIPEQDLGHQATQATQVHPTSTPTMFGHQGFHLFDSLKSLPTASSQQAQQPHGNHNKDGLPSLDALLRKNEDALQAIARRLRAAFGLTLFGFDIIAVPVRSGGEREGRLSGDGQGDSKQRLSDDSHGPFESHGPPDVHRPHDLHRPGSTGVTSRQTKEGDQQPGQQGSTVSGRIGVSNQQEDGDVCGFQLVVIDVNYFPSYSSPGAAAHVWQAMLDRMLG</sequence>
<evidence type="ECO:0000256" key="8">
    <source>
        <dbReference type="ARBA" id="ARBA00022840"/>
    </source>
</evidence>
<evidence type="ECO:0000256" key="4">
    <source>
        <dbReference type="ARBA" id="ARBA00022679"/>
    </source>
</evidence>
<dbReference type="PANTHER" id="PTHR14217:SF1">
    <property type="entry name" value="INOSITOL-TETRAKISPHOSPHATE 1-KINASE"/>
    <property type="match status" value="1"/>
</dbReference>
<keyword evidence="6" id="KW-0547">Nucleotide-binding</keyword>
<feature type="domain" description="Inositol 1,3,4-trisphosphate 5/6-kinase ATP-grasp" evidence="11">
    <location>
        <begin position="498"/>
        <end position="692"/>
    </location>
</feature>
<dbReference type="Pfam" id="PF05770">
    <property type="entry name" value="Ins134_P3_kin"/>
    <property type="match status" value="1"/>
</dbReference>
<dbReference type="Gene3D" id="3.30.470.20">
    <property type="entry name" value="ATP-grasp fold, B domain"/>
    <property type="match status" value="1"/>
</dbReference>
<comment type="similarity">
    <text evidence="2">Belongs to the ITPK1 family.</text>
</comment>
<evidence type="ECO:0000256" key="10">
    <source>
        <dbReference type="SAM" id="MobiDB-lite"/>
    </source>
</evidence>
<feature type="compositionally biased region" description="Low complexity" evidence="10">
    <location>
        <begin position="315"/>
        <end position="325"/>
    </location>
</feature>
<evidence type="ECO:0000256" key="5">
    <source>
        <dbReference type="ARBA" id="ARBA00022723"/>
    </source>
</evidence>
<dbReference type="InterPro" id="IPR040464">
    <property type="entry name" value="InsP(3)kin_ATP-grasp"/>
</dbReference>
<dbReference type="Proteomes" id="UP000815325">
    <property type="component" value="Unassembled WGS sequence"/>
</dbReference>
<keyword evidence="9" id="KW-0460">Magnesium</keyword>
<accession>A0ABQ7FYD9</accession>
<evidence type="ECO:0000256" key="1">
    <source>
        <dbReference type="ARBA" id="ARBA00001946"/>
    </source>
</evidence>
<feature type="compositionally biased region" description="Basic and acidic residues" evidence="10">
    <location>
        <begin position="698"/>
        <end position="741"/>
    </location>
</feature>
<dbReference type="PANTHER" id="PTHR14217">
    <property type="entry name" value="INOSITOL-TETRAKISPHOSPHATE 1-KINASE"/>
    <property type="match status" value="1"/>
</dbReference>
<proteinExistence type="inferred from homology"/>
<keyword evidence="14" id="KW-1185">Reference proteome</keyword>
<comment type="subunit">
    <text evidence="3">Monomer.</text>
</comment>
<evidence type="ECO:0000259" key="11">
    <source>
        <dbReference type="Pfam" id="PF05770"/>
    </source>
</evidence>
<evidence type="ECO:0000313" key="13">
    <source>
        <dbReference type="EMBL" id="KAF5827354.1"/>
    </source>
</evidence>
<dbReference type="Pfam" id="PF17927">
    <property type="entry name" value="Ins134_P3_kin_N"/>
    <property type="match status" value="1"/>
</dbReference>
<evidence type="ECO:0000256" key="7">
    <source>
        <dbReference type="ARBA" id="ARBA00022777"/>
    </source>
</evidence>
<evidence type="ECO:0000256" key="2">
    <source>
        <dbReference type="ARBA" id="ARBA00009601"/>
    </source>
</evidence>
<protein>
    <submittedName>
        <fullName evidence="13">Inositol 1, 3, 4-trisphosphate 5/6-kinase-domain-containing protein</fullName>
    </submittedName>
</protein>
<feature type="domain" description="Inositol-tetrakisphosphate 1-kinase N-terminal" evidence="12">
    <location>
        <begin position="387"/>
        <end position="455"/>
    </location>
</feature>
<feature type="compositionally biased region" description="Polar residues" evidence="10">
    <location>
        <begin position="179"/>
        <end position="204"/>
    </location>
</feature>
<comment type="cofactor">
    <cofactor evidence="1">
        <name>Mg(2+)</name>
        <dbReference type="ChEBI" id="CHEBI:18420"/>
    </cofactor>
</comment>
<feature type="compositionally biased region" description="Polar residues" evidence="10">
    <location>
        <begin position="638"/>
        <end position="649"/>
    </location>
</feature>
<gene>
    <name evidence="13" type="ORF">DUNSADRAFT_796</name>
</gene>
<keyword evidence="4" id="KW-0808">Transferase</keyword>
<feature type="region of interest" description="Disordered" evidence="10">
    <location>
        <begin position="162"/>
        <end position="204"/>
    </location>
</feature>
<evidence type="ECO:0000256" key="3">
    <source>
        <dbReference type="ARBA" id="ARBA00011245"/>
    </source>
</evidence>
<feature type="compositionally biased region" description="Polar residues" evidence="10">
    <location>
        <begin position="758"/>
        <end position="774"/>
    </location>
</feature>
<reference evidence="13" key="1">
    <citation type="submission" date="2017-08" db="EMBL/GenBank/DDBJ databases">
        <authorList>
            <person name="Polle J.E."/>
            <person name="Barry K."/>
            <person name="Cushman J."/>
            <person name="Schmutz J."/>
            <person name="Tran D."/>
            <person name="Hathwaick L.T."/>
            <person name="Yim W.C."/>
            <person name="Jenkins J."/>
            <person name="Mckie-Krisberg Z.M."/>
            <person name="Prochnik S."/>
            <person name="Lindquist E."/>
            <person name="Dockter R.B."/>
            <person name="Adam C."/>
            <person name="Molina H."/>
            <person name="Bunkerborg J."/>
            <person name="Jin E."/>
            <person name="Buchheim M."/>
            <person name="Magnuson J."/>
        </authorList>
    </citation>
    <scope>NUCLEOTIDE SEQUENCE</scope>
    <source>
        <strain evidence="13">CCAP 19/18</strain>
    </source>
</reference>
<dbReference type="InterPro" id="IPR008656">
    <property type="entry name" value="Inositol_tetrakis-P_1-kinase"/>
</dbReference>
<evidence type="ECO:0000256" key="6">
    <source>
        <dbReference type="ARBA" id="ARBA00022741"/>
    </source>
</evidence>
<feature type="region of interest" description="Disordered" evidence="10">
    <location>
        <begin position="245"/>
        <end position="277"/>
    </location>
</feature>
<evidence type="ECO:0000313" key="14">
    <source>
        <dbReference type="Proteomes" id="UP000815325"/>
    </source>
</evidence>
<feature type="region of interest" description="Disordered" evidence="10">
    <location>
        <begin position="698"/>
        <end position="774"/>
    </location>
</feature>